<organism evidence="3 4">
    <name type="scientific">Nocardioides mangrovicus</name>
    <dbReference type="NCBI Taxonomy" id="2478913"/>
    <lineage>
        <taxon>Bacteria</taxon>
        <taxon>Bacillati</taxon>
        <taxon>Actinomycetota</taxon>
        <taxon>Actinomycetes</taxon>
        <taxon>Propionibacteriales</taxon>
        <taxon>Nocardioidaceae</taxon>
        <taxon>Nocardioides</taxon>
    </lineage>
</organism>
<dbReference type="PANTHER" id="PTHR37938:SF1">
    <property type="entry name" value="BLL0215 PROTEIN"/>
    <property type="match status" value="1"/>
</dbReference>
<feature type="transmembrane region" description="Helical" evidence="1">
    <location>
        <begin position="6"/>
        <end position="30"/>
    </location>
</feature>
<dbReference type="PANTHER" id="PTHR37938">
    <property type="entry name" value="BLL0215 PROTEIN"/>
    <property type="match status" value="1"/>
</dbReference>
<sequence length="132" mass="14615">MFVVLGFFVVMKAGWFCFGVGGVLLLWAGWKALGEHMDRFVLTNMRVFRVSGVFSQTAATMPLNRVLDITVRKTLAGRVLGYGHFVFESAAQDQGLKEISYVPHPDRLDLLIQEQVQRAGLRGKATAEPSNG</sequence>
<name>A0A3L8P7X9_9ACTN</name>
<evidence type="ECO:0000313" key="4">
    <source>
        <dbReference type="Proteomes" id="UP000281708"/>
    </source>
</evidence>
<reference evidence="3 4" key="1">
    <citation type="submission" date="2018-10" db="EMBL/GenBank/DDBJ databases">
        <title>Marmoricola sp. 4Q3S-7 whole genome shotgun sequence.</title>
        <authorList>
            <person name="Li F."/>
        </authorList>
    </citation>
    <scope>NUCLEOTIDE SEQUENCE [LARGE SCALE GENOMIC DNA]</scope>
    <source>
        <strain evidence="3 4">4Q3S-7</strain>
    </source>
</reference>
<dbReference type="InterPro" id="IPR005182">
    <property type="entry name" value="YdbS-like_PH"/>
</dbReference>
<evidence type="ECO:0000313" key="3">
    <source>
        <dbReference type="EMBL" id="RLV51294.1"/>
    </source>
</evidence>
<proteinExistence type="predicted"/>
<gene>
    <name evidence="3" type="ORF">D9V37_03865</name>
</gene>
<dbReference type="EMBL" id="RDBE01000001">
    <property type="protein sequence ID" value="RLV51294.1"/>
    <property type="molecule type" value="Genomic_DNA"/>
</dbReference>
<keyword evidence="1" id="KW-0472">Membrane</keyword>
<dbReference type="AlphaFoldDB" id="A0A3L8P7X9"/>
<keyword evidence="4" id="KW-1185">Reference proteome</keyword>
<keyword evidence="1" id="KW-0812">Transmembrane</keyword>
<accession>A0A3L8P7X9</accession>
<evidence type="ECO:0000259" key="2">
    <source>
        <dbReference type="Pfam" id="PF03703"/>
    </source>
</evidence>
<keyword evidence="1" id="KW-1133">Transmembrane helix</keyword>
<feature type="domain" description="YdbS-like PH" evidence="2">
    <location>
        <begin position="39"/>
        <end position="105"/>
    </location>
</feature>
<dbReference type="OrthoDB" id="3354538at2"/>
<protein>
    <submittedName>
        <fullName evidence="3">PH domain-containing protein</fullName>
    </submittedName>
</protein>
<dbReference type="Proteomes" id="UP000281708">
    <property type="component" value="Unassembled WGS sequence"/>
</dbReference>
<dbReference type="Pfam" id="PF03703">
    <property type="entry name" value="bPH_2"/>
    <property type="match status" value="1"/>
</dbReference>
<evidence type="ECO:0000256" key="1">
    <source>
        <dbReference type="SAM" id="Phobius"/>
    </source>
</evidence>
<comment type="caution">
    <text evidence="3">The sequence shown here is derived from an EMBL/GenBank/DDBJ whole genome shotgun (WGS) entry which is preliminary data.</text>
</comment>